<dbReference type="EMBL" id="LR721785">
    <property type="protein sequence ID" value="VVW57872.1"/>
    <property type="molecule type" value="Genomic_DNA"/>
</dbReference>
<name>A0A5K1F1I3_9MAGN</name>
<organism evidence="1">
    <name type="scientific">Nymphaea colorata</name>
    <name type="common">pocket water lily</name>
    <dbReference type="NCBI Taxonomy" id="210225"/>
    <lineage>
        <taxon>Eukaryota</taxon>
        <taxon>Viridiplantae</taxon>
        <taxon>Streptophyta</taxon>
        <taxon>Embryophyta</taxon>
        <taxon>Tracheophyta</taxon>
        <taxon>Spermatophyta</taxon>
        <taxon>Magnoliopsida</taxon>
        <taxon>Nymphaeales</taxon>
        <taxon>Nymphaeaceae</taxon>
        <taxon>Nymphaea</taxon>
    </lineage>
</organism>
<reference evidence="1" key="1">
    <citation type="submission" date="2019-09" db="EMBL/GenBank/DDBJ databases">
        <authorList>
            <person name="Zhang L."/>
        </authorList>
    </citation>
    <scope>NUCLEOTIDE SEQUENCE</scope>
</reference>
<evidence type="ECO:0008006" key="2">
    <source>
        <dbReference type="Google" id="ProtNLM"/>
    </source>
</evidence>
<dbReference type="Gramene" id="NC7G0247320.1">
    <property type="protein sequence ID" value="NC7G0247320.1:cds"/>
    <property type="gene ID" value="NC7G0247320"/>
</dbReference>
<dbReference type="Gene3D" id="3.30.420.10">
    <property type="entry name" value="Ribonuclease H-like superfamily/Ribonuclease H"/>
    <property type="match status" value="1"/>
</dbReference>
<gene>
    <name evidence="1" type="ORF">NYM_LOCUS23538</name>
</gene>
<protein>
    <recommendedName>
        <fullName evidence="2">Integrase zinc-binding domain-containing protein</fullName>
    </recommendedName>
</protein>
<dbReference type="AlphaFoldDB" id="A0A5K1F1I3"/>
<dbReference type="PANTHER" id="PTHR48475:SF1">
    <property type="entry name" value="RNASE H TYPE-1 DOMAIN-CONTAINING PROTEIN"/>
    <property type="match status" value="1"/>
</dbReference>
<proteinExistence type="predicted"/>
<dbReference type="PANTHER" id="PTHR48475">
    <property type="entry name" value="RIBONUCLEASE H"/>
    <property type="match status" value="1"/>
</dbReference>
<dbReference type="GO" id="GO:0003676">
    <property type="term" value="F:nucleic acid binding"/>
    <property type="evidence" value="ECO:0007669"/>
    <property type="project" value="InterPro"/>
</dbReference>
<sequence length="181" mass="21301">MHNALWAYRTTMRTSTNATPAELVYGIEVVLPLHVLKPALKFASLIELPLTQYQQKRLMQLDLLDERRLKAAEHAQVHCQRVARQFAKSVIERHFKVNDLVLRSTVYLRGRPRDKWTPNWEGPYVIKEVLPHNSYRLIDADGVEHADPVNALHLKKFYAWFSCIRFPINVKYLCFHIYYSI</sequence>
<accession>A0A5K1F1I3</accession>
<dbReference type="InterPro" id="IPR036397">
    <property type="entry name" value="RNaseH_sf"/>
</dbReference>
<evidence type="ECO:0000313" key="1">
    <source>
        <dbReference type="EMBL" id="VVW57872.1"/>
    </source>
</evidence>